<protein>
    <recommendedName>
        <fullName evidence="3">Pilus assembly protein CpaE</fullName>
    </recommendedName>
</protein>
<evidence type="ECO:0000313" key="1">
    <source>
        <dbReference type="EMBL" id="MBB4696889.1"/>
    </source>
</evidence>
<dbReference type="AlphaFoldDB" id="A0A7W7CYR0"/>
<sequence length="136" mass="14801">MIGVQLAQQLREAGLTWKPALGDRFAIPDHDLDDEVFVLSNMTIEVHTMPEGPVIGFNGTTEWALDDVELDETVWLPREDQLRELLGGTFRGLRRGPAGYEVLIDLLGEERAFTAETAEAAYAGALLHLLAAAGAA</sequence>
<dbReference type="RefSeq" id="WP_184955077.1">
    <property type="nucleotide sequence ID" value="NZ_BOMC01000020.1"/>
</dbReference>
<comment type="caution">
    <text evidence="1">The sequence shown here is derived from an EMBL/GenBank/DDBJ whole genome shotgun (WGS) entry which is preliminary data.</text>
</comment>
<evidence type="ECO:0000313" key="2">
    <source>
        <dbReference type="Proteomes" id="UP000542742"/>
    </source>
</evidence>
<gene>
    <name evidence="1" type="ORF">BKA14_007037</name>
</gene>
<dbReference type="EMBL" id="JACHMF010000001">
    <property type="protein sequence ID" value="MBB4696889.1"/>
    <property type="molecule type" value="Genomic_DNA"/>
</dbReference>
<keyword evidence="2" id="KW-1185">Reference proteome</keyword>
<dbReference type="Proteomes" id="UP000542742">
    <property type="component" value="Unassembled WGS sequence"/>
</dbReference>
<name>A0A7W7CYR0_9ACTN</name>
<organism evidence="1 2">
    <name type="scientific">Paractinoplanes abujensis</name>
    <dbReference type="NCBI Taxonomy" id="882441"/>
    <lineage>
        <taxon>Bacteria</taxon>
        <taxon>Bacillati</taxon>
        <taxon>Actinomycetota</taxon>
        <taxon>Actinomycetes</taxon>
        <taxon>Micromonosporales</taxon>
        <taxon>Micromonosporaceae</taxon>
        <taxon>Paractinoplanes</taxon>
    </lineage>
</organism>
<accession>A0A7W7CYR0</accession>
<reference evidence="1 2" key="1">
    <citation type="submission" date="2020-08" db="EMBL/GenBank/DDBJ databases">
        <title>Sequencing the genomes of 1000 actinobacteria strains.</title>
        <authorList>
            <person name="Klenk H.-P."/>
        </authorList>
    </citation>
    <scope>NUCLEOTIDE SEQUENCE [LARGE SCALE GENOMIC DNA]</scope>
    <source>
        <strain evidence="1 2">DSM 45518</strain>
    </source>
</reference>
<proteinExistence type="predicted"/>
<evidence type="ECO:0008006" key="3">
    <source>
        <dbReference type="Google" id="ProtNLM"/>
    </source>
</evidence>